<proteinExistence type="predicted"/>
<gene>
    <name evidence="1" type="ORF">Hyperionvirus3_30</name>
</gene>
<protein>
    <submittedName>
        <fullName evidence="1">Uncharacterized protein</fullName>
    </submittedName>
</protein>
<reference evidence="1" key="1">
    <citation type="submission" date="2018-10" db="EMBL/GenBank/DDBJ databases">
        <title>Hidden diversity of soil giant viruses.</title>
        <authorList>
            <person name="Schulz F."/>
            <person name="Alteio L."/>
            <person name="Goudeau D."/>
            <person name="Ryan E.M."/>
            <person name="Malmstrom R.R."/>
            <person name="Blanchard J."/>
            <person name="Woyke T."/>
        </authorList>
    </citation>
    <scope>NUCLEOTIDE SEQUENCE</scope>
    <source>
        <strain evidence="1">HYV1</strain>
    </source>
</reference>
<evidence type="ECO:0000313" key="1">
    <source>
        <dbReference type="EMBL" id="AYV82884.1"/>
    </source>
</evidence>
<organism evidence="1">
    <name type="scientific">Hyperionvirus sp</name>
    <dbReference type="NCBI Taxonomy" id="2487770"/>
    <lineage>
        <taxon>Viruses</taxon>
        <taxon>Varidnaviria</taxon>
        <taxon>Bamfordvirae</taxon>
        <taxon>Nucleocytoviricota</taxon>
        <taxon>Megaviricetes</taxon>
        <taxon>Imitervirales</taxon>
        <taxon>Mimiviridae</taxon>
        <taxon>Klosneuvirinae</taxon>
    </lineage>
</organism>
<name>A0A3G5A8R0_9VIRU</name>
<sequence>MSTSTEFDVYFNETKDSPHISLVFGDCKFEIHSVNLLMKNISHTKWKEFTKSLVANKNDSLILGGDDVSVSFELRADAFFVISVRSNSLGIGSSIQFGPYDLYKNRLIDVIIKFYNLTEKYIKTDELIESHLENLEAIFPYFKWRDNTLIIYYYGKKHCNTIEFDFNKIDPKVYVENGFYQLTKILKENIDNIRDQILKNEEVGVNLPLCIDINSLSCNLRRQGDLIECLINDGLWNSMSFFCKNNDVDLHKLRSIYETIFNKLTELAPTKNF</sequence>
<accession>A0A3G5A8R0</accession>
<dbReference type="EMBL" id="MK072385">
    <property type="protein sequence ID" value="AYV82884.1"/>
    <property type="molecule type" value="Genomic_DNA"/>
</dbReference>